<evidence type="ECO:0000256" key="1">
    <source>
        <dbReference type="SAM" id="MobiDB-lite"/>
    </source>
</evidence>
<evidence type="ECO:0000313" key="2">
    <source>
        <dbReference type="EMBL" id="KAG8069401.1"/>
    </source>
</evidence>
<reference evidence="2" key="2">
    <citation type="submission" date="2021-02" db="EMBL/GenBank/DDBJ databases">
        <authorList>
            <person name="Kimball J.A."/>
            <person name="Haas M.W."/>
            <person name="Macchietto M."/>
            <person name="Kono T."/>
            <person name="Duquette J."/>
            <person name="Shao M."/>
        </authorList>
    </citation>
    <scope>NUCLEOTIDE SEQUENCE</scope>
    <source>
        <tissue evidence="2">Fresh leaf tissue</tissue>
    </source>
</reference>
<dbReference type="Proteomes" id="UP000729402">
    <property type="component" value="Unassembled WGS sequence"/>
</dbReference>
<accession>A0A8J5S5V2</accession>
<evidence type="ECO:0000313" key="3">
    <source>
        <dbReference type="Proteomes" id="UP000729402"/>
    </source>
</evidence>
<gene>
    <name evidence="2" type="ORF">GUJ93_ZPchr0005g14310</name>
</gene>
<feature type="region of interest" description="Disordered" evidence="1">
    <location>
        <begin position="98"/>
        <end position="129"/>
    </location>
</feature>
<dbReference type="AlphaFoldDB" id="A0A8J5S5V2"/>
<keyword evidence="3" id="KW-1185">Reference proteome</keyword>
<name>A0A8J5S5V2_ZIZPA</name>
<sequence>MGMPPMGLASRGFLREVSPGGLLGSAGPWGLHLRGLRSGILDAMTGNKQVQAPFGWVLVPRGNCVPIRETPEAAPDGVAIMPSGVARVSTLPPGASFSRSALGFRSGGPPTTGDPSWRGNLLHRLPPPD</sequence>
<dbReference type="EMBL" id="JAAALK010000284">
    <property type="protein sequence ID" value="KAG8069401.1"/>
    <property type="molecule type" value="Genomic_DNA"/>
</dbReference>
<protein>
    <submittedName>
        <fullName evidence="2">Uncharacterized protein</fullName>
    </submittedName>
</protein>
<organism evidence="2 3">
    <name type="scientific">Zizania palustris</name>
    <name type="common">Northern wild rice</name>
    <dbReference type="NCBI Taxonomy" id="103762"/>
    <lineage>
        <taxon>Eukaryota</taxon>
        <taxon>Viridiplantae</taxon>
        <taxon>Streptophyta</taxon>
        <taxon>Embryophyta</taxon>
        <taxon>Tracheophyta</taxon>
        <taxon>Spermatophyta</taxon>
        <taxon>Magnoliopsida</taxon>
        <taxon>Liliopsida</taxon>
        <taxon>Poales</taxon>
        <taxon>Poaceae</taxon>
        <taxon>BOP clade</taxon>
        <taxon>Oryzoideae</taxon>
        <taxon>Oryzeae</taxon>
        <taxon>Zizaniinae</taxon>
        <taxon>Zizania</taxon>
    </lineage>
</organism>
<proteinExistence type="predicted"/>
<reference evidence="2" key="1">
    <citation type="journal article" date="2021" name="bioRxiv">
        <title>Whole Genome Assembly and Annotation of Northern Wild Rice, Zizania palustris L., Supports a Whole Genome Duplication in the Zizania Genus.</title>
        <authorList>
            <person name="Haas M."/>
            <person name="Kono T."/>
            <person name="Macchietto M."/>
            <person name="Millas R."/>
            <person name="McGilp L."/>
            <person name="Shao M."/>
            <person name="Duquette J."/>
            <person name="Hirsch C.N."/>
            <person name="Kimball J."/>
        </authorList>
    </citation>
    <scope>NUCLEOTIDE SEQUENCE</scope>
    <source>
        <tissue evidence="2">Fresh leaf tissue</tissue>
    </source>
</reference>
<comment type="caution">
    <text evidence="2">The sequence shown here is derived from an EMBL/GenBank/DDBJ whole genome shotgun (WGS) entry which is preliminary data.</text>
</comment>